<dbReference type="Gene3D" id="1.20.5.1930">
    <property type="match status" value="1"/>
</dbReference>
<keyword evidence="8" id="KW-1185">Reference proteome</keyword>
<feature type="compositionally biased region" description="Basic and acidic residues" evidence="4">
    <location>
        <begin position="404"/>
        <end position="415"/>
    </location>
</feature>
<proteinExistence type="predicted"/>
<feature type="transmembrane region" description="Helical" evidence="5">
    <location>
        <begin position="23"/>
        <end position="43"/>
    </location>
</feature>
<evidence type="ECO:0000256" key="2">
    <source>
        <dbReference type="ARBA" id="ARBA00022777"/>
    </source>
</evidence>
<evidence type="ECO:0000259" key="6">
    <source>
        <dbReference type="Pfam" id="PF07730"/>
    </source>
</evidence>
<keyword evidence="5" id="KW-0472">Membrane</keyword>
<evidence type="ECO:0000313" key="7">
    <source>
        <dbReference type="EMBL" id="MDA2806303.1"/>
    </source>
</evidence>
<evidence type="ECO:0000313" key="8">
    <source>
        <dbReference type="Proteomes" id="UP001165685"/>
    </source>
</evidence>
<keyword evidence="2 7" id="KW-0418">Kinase</keyword>
<keyword evidence="3" id="KW-0902">Two-component regulatory system</keyword>
<feature type="region of interest" description="Disordered" evidence="4">
    <location>
        <begin position="384"/>
        <end position="415"/>
    </location>
</feature>
<dbReference type="PANTHER" id="PTHR24421:SF63">
    <property type="entry name" value="SENSOR HISTIDINE KINASE DESK"/>
    <property type="match status" value="1"/>
</dbReference>
<organism evidence="7 8">
    <name type="scientific">Nocardiopsis suaedae</name>
    <dbReference type="NCBI Taxonomy" id="3018444"/>
    <lineage>
        <taxon>Bacteria</taxon>
        <taxon>Bacillati</taxon>
        <taxon>Actinomycetota</taxon>
        <taxon>Actinomycetes</taxon>
        <taxon>Streptosporangiales</taxon>
        <taxon>Nocardiopsidaceae</taxon>
        <taxon>Nocardiopsis</taxon>
    </lineage>
</organism>
<feature type="transmembrane region" description="Helical" evidence="5">
    <location>
        <begin position="89"/>
        <end position="118"/>
    </location>
</feature>
<keyword evidence="5" id="KW-1133">Transmembrane helix</keyword>
<feature type="compositionally biased region" description="Gly residues" evidence="4">
    <location>
        <begin position="344"/>
        <end position="364"/>
    </location>
</feature>
<keyword evidence="1" id="KW-0808">Transferase</keyword>
<feature type="region of interest" description="Disordered" evidence="4">
    <location>
        <begin position="341"/>
        <end position="364"/>
    </location>
</feature>
<evidence type="ECO:0000256" key="3">
    <source>
        <dbReference type="ARBA" id="ARBA00023012"/>
    </source>
</evidence>
<dbReference type="Proteomes" id="UP001165685">
    <property type="component" value="Unassembled WGS sequence"/>
</dbReference>
<feature type="domain" description="Signal transduction histidine kinase subgroup 3 dimerisation and phosphoacceptor" evidence="6">
    <location>
        <begin position="202"/>
        <end position="268"/>
    </location>
</feature>
<sequence>MANGSGGSGARGDTADDPRWRTAWWIVFGALAFLALTIALFSLQTVLTVGDSIALWRRVAAVALSVPLAALSIRMVWRRVNGATSTRGLFWASVLLLAAEVAALDMWVGTAMVAGAWWSAAGVANSAARMAAPTAALLAAPWVRAAFFDPADWGLVALLAVAGVGWAVLMYLGHLGLLFLWDLAGAAAAGTRARARLAVSEERLRFARDMHDLLGHRLTGIAVGSELAARLAERAPDRAADQIRQVQAATREALREMRGAVSGYRDVELARELDGLRAVLSSTGARFTVEGVPEDVPEEVRPPAAWVVREGGTNVVRHSRAEHCGVVLRREEGRVVVEVHNDGAEGGADGGAEGGADPGRGNGLTGLAERVAAAGGTLEARRSGRDGFLLRAVLPTGADGPDGGARERTPKGAGT</sequence>
<evidence type="ECO:0000256" key="4">
    <source>
        <dbReference type="SAM" id="MobiDB-lite"/>
    </source>
</evidence>
<dbReference type="PANTHER" id="PTHR24421">
    <property type="entry name" value="NITRATE/NITRITE SENSOR PROTEIN NARX-RELATED"/>
    <property type="match status" value="1"/>
</dbReference>
<keyword evidence="5" id="KW-0812">Transmembrane</keyword>
<dbReference type="InterPro" id="IPR050482">
    <property type="entry name" value="Sensor_HK_TwoCompSys"/>
</dbReference>
<dbReference type="SUPFAM" id="SSF55874">
    <property type="entry name" value="ATPase domain of HSP90 chaperone/DNA topoisomerase II/histidine kinase"/>
    <property type="match status" value="1"/>
</dbReference>
<comment type="caution">
    <text evidence="7">The sequence shown here is derived from an EMBL/GenBank/DDBJ whole genome shotgun (WGS) entry which is preliminary data.</text>
</comment>
<dbReference type="Gene3D" id="3.30.565.10">
    <property type="entry name" value="Histidine kinase-like ATPase, C-terminal domain"/>
    <property type="match status" value="1"/>
</dbReference>
<dbReference type="Pfam" id="PF07730">
    <property type="entry name" value="HisKA_3"/>
    <property type="match status" value="1"/>
</dbReference>
<dbReference type="InterPro" id="IPR036890">
    <property type="entry name" value="HATPase_C_sf"/>
</dbReference>
<reference evidence="7" key="1">
    <citation type="submission" date="2023-01" db="EMBL/GenBank/DDBJ databases">
        <title>Draft genome sequence of Nocardiopsis sp. LSu2-4 isolated from halophytes.</title>
        <authorList>
            <person name="Duangmal K."/>
            <person name="Chantavorakit T."/>
        </authorList>
    </citation>
    <scope>NUCLEOTIDE SEQUENCE</scope>
    <source>
        <strain evidence="7">LSu2-4</strain>
    </source>
</reference>
<dbReference type="InterPro" id="IPR011712">
    <property type="entry name" value="Sig_transdc_His_kin_sub3_dim/P"/>
</dbReference>
<dbReference type="EMBL" id="JAQFWP010000032">
    <property type="protein sequence ID" value="MDA2806303.1"/>
    <property type="molecule type" value="Genomic_DNA"/>
</dbReference>
<evidence type="ECO:0000256" key="1">
    <source>
        <dbReference type="ARBA" id="ARBA00022679"/>
    </source>
</evidence>
<dbReference type="CDD" id="cd16917">
    <property type="entry name" value="HATPase_UhpB-NarQ-NarX-like"/>
    <property type="match status" value="1"/>
</dbReference>
<feature type="transmembrane region" description="Helical" evidence="5">
    <location>
        <begin position="153"/>
        <end position="172"/>
    </location>
</feature>
<protein>
    <submittedName>
        <fullName evidence="7">Histidine kinase</fullName>
    </submittedName>
</protein>
<feature type="transmembrane region" description="Helical" evidence="5">
    <location>
        <begin position="55"/>
        <end position="77"/>
    </location>
</feature>
<accession>A0ABT4TNP8</accession>
<name>A0ABT4TNP8_9ACTN</name>
<gene>
    <name evidence="7" type="ORF">O4U47_17460</name>
</gene>
<feature type="transmembrane region" description="Helical" evidence="5">
    <location>
        <begin position="130"/>
        <end position="147"/>
    </location>
</feature>
<dbReference type="RefSeq" id="WP_270678942.1">
    <property type="nucleotide sequence ID" value="NZ_JAQFWP010000032.1"/>
</dbReference>
<evidence type="ECO:0000256" key="5">
    <source>
        <dbReference type="SAM" id="Phobius"/>
    </source>
</evidence>
<dbReference type="GO" id="GO:0016301">
    <property type="term" value="F:kinase activity"/>
    <property type="evidence" value="ECO:0007669"/>
    <property type="project" value="UniProtKB-KW"/>
</dbReference>